<gene>
    <name evidence="1" type="ORF">CFN58_03600</name>
</gene>
<evidence type="ECO:0000313" key="1">
    <source>
        <dbReference type="EMBL" id="OZI87459.1"/>
    </source>
</evidence>
<accession>A0A261WMT9</accession>
<dbReference type="Proteomes" id="UP000217163">
    <property type="component" value="Unassembled WGS sequence"/>
</dbReference>
<proteinExistence type="predicted"/>
<organism evidence="1 2">
    <name type="scientific">Pseudomonas avellanae</name>
    <dbReference type="NCBI Taxonomy" id="46257"/>
    <lineage>
        <taxon>Bacteria</taxon>
        <taxon>Pseudomonadati</taxon>
        <taxon>Pseudomonadota</taxon>
        <taxon>Gammaproteobacteria</taxon>
        <taxon>Pseudomonadales</taxon>
        <taxon>Pseudomonadaceae</taxon>
        <taxon>Pseudomonas</taxon>
    </lineage>
</organism>
<comment type="caution">
    <text evidence="1">The sequence shown here is derived from an EMBL/GenBank/DDBJ whole genome shotgun (WGS) entry which is preliminary data.</text>
</comment>
<dbReference type="EMBL" id="NKQU01000050">
    <property type="protein sequence ID" value="OZI87459.1"/>
    <property type="molecule type" value="Genomic_DNA"/>
</dbReference>
<evidence type="ECO:0000313" key="2">
    <source>
        <dbReference type="Proteomes" id="UP000217163"/>
    </source>
</evidence>
<dbReference type="AlphaFoldDB" id="A0A261WMT9"/>
<protein>
    <submittedName>
        <fullName evidence="1">Uncharacterized protein</fullName>
    </submittedName>
</protein>
<reference evidence="2" key="1">
    <citation type="journal article" date="2016" name="Sci. Rep.">
        <title>Genome analysis of the kiwifruit canker pathogen Pseudomonas syringae pv. actinidiae biovar 5.</title>
        <authorList>
            <person name="Fujikawa T."/>
            <person name="Sawada H."/>
        </authorList>
    </citation>
    <scope>NUCLEOTIDE SEQUENCE [LARGE SCALE GENOMIC DNA]</scope>
    <source>
        <strain evidence="2">MAFF 212061</strain>
    </source>
</reference>
<name>A0A261WMT9_9PSED</name>
<sequence>MLLPNLAPMCPEINVSSVDVHSCGQGRGYPARTQLSDVIETCQGHADMSASAVHAIDGRTAHVGHRN</sequence>